<keyword evidence="1" id="KW-0472">Membrane</keyword>
<dbReference type="InterPro" id="IPR025664">
    <property type="entry name" value="Spore_III_AC/AD"/>
</dbReference>
<dbReference type="RefSeq" id="WP_008909841.1">
    <property type="nucleotide sequence ID" value="NZ_CAKP01000138.1"/>
</dbReference>
<feature type="transmembrane region" description="Helical" evidence="1">
    <location>
        <begin position="33"/>
        <end position="54"/>
    </location>
</feature>
<comment type="caution">
    <text evidence="2">The sequence shown here is derived from an EMBL/GenBank/DDBJ whole genome shotgun (WGS) entry which is preliminary data.</text>
</comment>
<reference evidence="2 3" key="1">
    <citation type="journal article" date="2011" name="J. Bacteriol.">
        <title>Draft genome sequence of Caloramator australicus strain RC3T, a thermoanaerobe from the Great Artesian Basin of Australia.</title>
        <authorList>
            <person name="Ogg C.D."/>
            <person name="Patel B.K.C."/>
        </authorList>
    </citation>
    <scope>NUCLEOTIDE SEQUENCE [LARGE SCALE GENOMIC DNA]</scope>
    <source>
        <strain evidence="2 3">RC3</strain>
    </source>
</reference>
<name>I7LI69_9CLOT</name>
<keyword evidence="1" id="KW-0812">Transmembrane</keyword>
<feature type="transmembrane region" description="Helical" evidence="1">
    <location>
        <begin position="6"/>
        <end position="21"/>
    </location>
</feature>
<organism evidence="2 3">
    <name type="scientific">Caloramator australicus RC3</name>
    <dbReference type="NCBI Taxonomy" id="857293"/>
    <lineage>
        <taxon>Bacteria</taxon>
        <taxon>Bacillati</taxon>
        <taxon>Bacillota</taxon>
        <taxon>Clostridia</taxon>
        <taxon>Eubacteriales</taxon>
        <taxon>Clostridiaceae</taxon>
        <taxon>Caloramator</taxon>
    </lineage>
</organism>
<proteinExistence type="predicted"/>
<feature type="transmembrane region" description="Helical" evidence="1">
    <location>
        <begin position="66"/>
        <end position="85"/>
    </location>
</feature>
<gene>
    <name evidence="2" type="ORF">CAAU_2515</name>
</gene>
<keyword evidence="3" id="KW-1185">Reference proteome</keyword>
<accession>I7LI69</accession>
<evidence type="ECO:0000256" key="1">
    <source>
        <dbReference type="SAM" id="Phobius"/>
    </source>
</evidence>
<dbReference type="eggNOG" id="ENOG5032SJW">
    <property type="taxonomic scope" value="Bacteria"/>
</dbReference>
<keyword evidence="1" id="KW-1133">Transmembrane helix</keyword>
<dbReference type="AlphaFoldDB" id="I7LI69"/>
<dbReference type="Proteomes" id="UP000007652">
    <property type="component" value="Unassembled WGS sequence"/>
</dbReference>
<dbReference type="Pfam" id="PF06686">
    <property type="entry name" value="SpoIIIAC"/>
    <property type="match status" value="2"/>
</dbReference>
<dbReference type="STRING" id="857293.CAAU_2515"/>
<protein>
    <submittedName>
        <fullName evidence="2">Stage III sporulation protein AD</fullName>
    </submittedName>
</protein>
<dbReference type="NCBIfam" id="TIGR02849">
    <property type="entry name" value="spore_III_AD"/>
    <property type="match status" value="1"/>
</dbReference>
<dbReference type="InterPro" id="IPR014211">
    <property type="entry name" value="Spore_III_AD"/>
</dbReference>
<evidence type="ECO:0000313" key="2">
    <source>
        <dbReference type="EMBL" id="CCJ34598.1"/>
    </source>
</evidence>
<feature type="transmembrane region" description="Helical" evidence="1">
    <location>
        <begin position="106"/>
        <end position="127"/>
    </location>
</feature>
<sequence length="128" mass="14096">MEIIKVISIAFIASVLILFIKEDRPEYAVHLSIVTGLIIFFMMISKLTIVIQAIQQIAVKANIDYTYLSIVFKIIGIAYLASFGIEICKDSGQSSIAGKIEFAGKILILILSLPIMLAVIDLIIKILP</sequence>
<evidence type="ECO:0000313" key="3">
    <source>
        <dbReference type="Proteomes" id="UP000007652"/>
    </source>
</evidence>
<dbReference type="EMBL" id="CAKP01000138">
    <property type="protein sequence ID" value="CCJ34598.1"/>
    <property type="molecule type" value="Genomic_DNA"/>
</dbReference>
<dbReference type="OrthoDB" id="1682150at2"/>